<dbReference type="EMBL" id="CP090036">
    <property type="protein sequence ID" value="UPK98551.1"/>
    <property type="molecule type" value="Genomic_DNA"/>
</dbReference>
<sequence length="449" mass="51398">MLTRADRPGSSTSVERGWNSPYDADAALLSSQSSFRPLQGIMISHGNRLFLRRLLRSRTTKIFLVLLIVVNILDVLRIHRNILDADRTPTPKLSQPAERIYIASMHFNNEDILKKHWNNAVIELAKTLHPENVFVNVYESGSWDNSKAELLKLDNELERLGVPHRVEVSDMTHENELEAENKDEGWIDTARGKRELRRIPYLAKLRNKTLRDLLELHKKGTRFDKVLFLNDVVFTTDDVLKLLDTNGGDYAAACSLDFSKPPSYYDTFALRDTAGQSHTTQSWPYFKSSASRNALVNHLDAVPVTSCWNGIVVMPAEPFVSSSKLRFRGVADSLAEHHLEGSECCLIHADNPLSKTRGVYLNPRVRVGYNMAAYQAVHPEQGAWVSVWDIFSGLWINRLKRWMVVTFERWVVRRRIARWEKEGLGRREPGEFCLINEMQVLVARGWAHV</sequence>
<organism evidence="1 2">
    <name type="scientific">Fusarium solani subsp. cucurbitae</name>
    <name type="common">Neocosmosporum cucurbitae</name>
    <dbReference type="NCBI Taxonomy" id="2747967"/>
    <lineage>
        <taxon>Eukaryota</taxon>
        <taxon>Fungi</taxon>
        <taxon>Dikarya</taxon>
        <taxon>Ascomycota</taxon>
        <taxon>Pezizomycotina</taxon>
        <taxon>Sordariomycetes</taxon>
        <taxon>Hypocreomycetidae</taxon>
        <taxon>Hypocreales</taxon>
        <taxon>Nectriaceae</taxon>
        <taxon>Fusarium</taxon>
        <taxon>Fusarium solani species complex</taxon>
    </lineage>
</organism>
<accession>A0ACD3ZBP6</accession>
<reference evidence="1" key="1">
    <citation type="submission" date="2021-11" db="EMBL/GenBank/DDBJ databases">
        <title>Fusarium solani-melongenae Genome sequencing and assembly.</title>
        <authorList>
            <person name="Xie S."/>
            <person name="Huang L."/>
            <person name="Zhang X."/>
        </authorList>
    </citation>
    <scope>NUCLEOTIDE SEQUENCE</scope>
    <source>
        <strain evidence="1">CRI 24-3</strain>
    </source>
</reference>
<gene>
    <name evidence="1" type="ORF">LCI18_009486</name>
</gene>
<keyword evidence="2" id="KW-1185">Reference proteome</keyword>
<dbReference type="Proteomes" id="UP000830768">
    <property type="component" value="Chromosome 8"/>
</dbReference>
<proteinExistence type="predicted"/>
<evidence type="ECO:0000313" key="1">
    <source>
        <dbReference type="EMBL" id="UPK98551.1"/>
    </source>
</evidence>
<protein>
    <submittedName>
        <fullName evidence="1">Uncharacterized protein</fullName>
    </submittedName>
</protein>
<evidence type="ECO:0000313" key="2">
    <source>
        <dbReference type="Proteomes" id="UP000830768"/>
    </source>
</evidence>
<name>A0ACD3ZBP6_FUSSC</name>